<name>A0A9P6DV70_9AGAM</name>
<dbReference type="Pfam" id="PF10256">
    <property type="entry name" value="Erf4"/>
    <property type="match status" value="1"/>
</dbReference>
<dbReference type="Proteomes" id="UP000886523">
    <property type="component" value="Unassembled WGS sequence"/>
</dbReference>
<feature type="compositionally biased region" description="Pro residues" evidence="7">
    <location>
        <begin position="106"/>
        <end position="120"/>
    </location>
</feature>
<evidence type="ECO:0000313" key="9">
    <source>
        <dbReference type="EMBL" id="KAF9512364.1"/>
    </source>
</evidence>
<evidence type="ECO:0000256" key="5">
    <source>
        <dbReference type="ARBA" id="ARBA00022824"/>
    </source>
</evidence>
<feature type="region of interest" description="Disordered" evidence="7">
    <location>
        <begin position="211"/>
        <end position="233"/>
    </location>
</feature>
<evidence type="ECO:0000256" key="2">
    <source>
        <dbReference type="ARBA" id="ARBA00007732"/>
    </source>
</evidence>
<evidence type="ECO:0000256" key="7">
    <source>
        <dbReference type="SAM" id="MobiDB-lite"/>
    </source>
</evidence>
<evidence type="ECO:0000256" key="1">
    <source>
        <dbReference type="ARBA" id="ARBA00004406"/>
    </source>
</evidence>
<comment type="subunit">
    <text evidence="3">Interacts with ERF2.</text>
</comment>
<keyword evidence="5" id="KW-0256">Endoplasmic reticulum</keyword>
<feature type="compositionally biased region" description="Polar residues" evidence="7">
    <location>
        <begin position="147"/>
        <end position="163"/>
    </location>
</feature>
<dbReference type="EMBL" id="MU128987">
    <property type="protein sequence ID" value="KAF9512364.1"/>
    <property type="molecule type" value="Genomic_DNA"/>
</dbReference>
<evidence type="ECO:0000256" key="4">
    <source>
        <dbReference type="ARBA" id="ARBA00018463"/>
    </source>
</evidence>
<evidence type="ECO:0000313" key="10">
    <source>
        <dbReference type="Proteomes" id="UP000886523"/>
    </source>
</evidence>
<feature type="region of interest" description="Disordered" evidence="7">
    <location>
        <begin position="1"/>
        <end position="25"/>
    </location>
</feature>
<dbReference type="AlphaFoldDB" id="A0A9P6DV70"/>
<dbReference type="GO" id="GO:0005789">
    <property type="term" value="C:endoplasmic reticulum membrane"/>
    <property type="evidence" value="ECO:0007669"/>
    <property type="project" value="UniProtKB-SubCell"/>
</dbReference>
<evidence type="ECO:0000259" key="8">
    <source>
        <dbReference type="Pfam" id="PF10256"/>
    </source>
</evidence>
<sequence length="398" mass="43728">MVAMTDPSPVLGPTDANAGSPPQVLPALGETIIDQNIPSTQNTVCNTWLTCITPPGVQAIITELFYSAQLTKQPGVLPTGDAAISHEQPADDVHSDNQLPASQSPNPGPLPPSPSPPPFGETPDYSSPGADDPDVAQVVIEVEDPSQTYSVDNKQHGRSSPTAQPIGADNADDDPLAGRETEYTPSRAPTPNFVGPRKHRHKRISLQLANQQSSDFGHESKIRSPRSPFSQPEIGIPHSSYYTGPPGMNTAFGTDPTRCDRCPLPSRNRPLSNEIILLANYHSRFHPTFPLELEGRITPTQFQETINDINEVLISAYNQKYSLWENIVAALTLYIRGLIDFFPSGLKEMRRLEALIEEKNTAMYHPQGLHILWPRNVAFMFLEIEYYVRTPPSLALLC</sequence>
<accession>A0A9P6DV70</accession>
<comment type="similarity">
    <text evidence="2">Belongs to the ERF4 family.</text>
</comment>
<evidence type="ECO:0000256" key="6">
    <source>
        <dbReference type="ARBA" id="ARBA00023136"/>
    </source>
</evidence>
<proteinExistence type="inferred from homology"/>
<dbReference type="PANTHER" id="PTHR13254">
    <property type="entry name" value="GOLGI AUTOANTIGEN, GOLGIN SUBFAMILY A, 7"/>
    <property type="match status" value="1"/>
</dbReference>
<gene>
    <name evidence="9" type="ORF">BS47DRAFT_1394252</name>
</gene>
<feature type="region of interest" description="Disordered" evidence="7">
    <location>
        <begin position="79"/>
        <end position="132"/>
    </location>
</feature>
<dbReference type="InterPro" id="IPR051371">
    <property type="entry name" value="Ras_palmitoyltransferase"/>
</dbReference>
<feature type="region of interest" description="Disordered" evidence="7">
    <location>
        <begin position="147"/>
        <end position="198"/>
    </location>
</feature>
<dbReference type="OrthoDB" id="2190159at2759"/>
<reference evidence="9" key="1">
    <citation type="journal article" date="2020" name="Nat. Commun.">
        <title>Large-scale genome sequencing of mycorrhizal fungi provides insights into the early evolution of symbiotic traits.</title>
        <authorList>
            <person name="Miyauchi S."/>
            <person name="Kiss E."/>
            <person name="Kuo A."/>
            <person name="Drula E."/>
            <person name="Kohler A."/>
            <person name="Sanchez-Garcia M."/>
            <person name="Morin E."/>
            <person name="Andreopoulos B."/>
            <person name="Barry K.W."/>
            <person name="Bonito G."/>
            <person name="Buee M."/>
            <person name="Carver A."/>
            <person name="Chen C."/>
            <person name="Cichocki N."/>
            <person name="Clum A."/>
            <person name="Culley D."/>
            <person name="Crous P.W."/>
            <person name="Fauchery L."/>
            <person name="Girlanda M."/>
            <person name="Hayes R.D."/>
            <person name="Keri Z."/>
            <person name="LaButti K."/>
            <person name="Lipzen A."/>
            <person name="Lombard V."/>
            <person name="Magnuson J."/>
            <person name="Maillard F."/>
            <person name="Murat C."/>
            <person name="Nolan M."/>
            <person name="Ohm R.A."/>
            <person name="Pangilinan J."/>
            <person name="Pereira M.F."/>
            <person name="Perotto S."/>
            <person name="Peter M."/>
            <person name="Pfister S."/>
            <person name="Riley R."/>
            <person name="Sitrit Y."/>
            <person name="Stielow J.B."/>
            <person name="Szollosi G."/>
            <person name="Zifcakova L."/>
            <person name="Stursova M."/>
            <person name="Spatafora J.W."/>
            <person name="Tedersoo L."/>
            <person name="Vaario L.M."/>
            <person name="Yamada A."/>
            <person name="Yan M."/>
            <person name="Wang P."/>
            <person name="Xu J."/>
            <person name="Bruns T."/>
            <person name="Baldrian P."/>
            <person name="Vilgalys R."/>
            <person name="Dunand C."/>
            <person name="Henrissat B."/>
            <person name="Grigoriev I.V."/>
            <person name="Hibbett D."/>
            <person name="Nagy L.G."/>
            <person name="Martin F.M."/>
        </authorList>
    </citation>
    <scope>NUCLEOTIDE SEQUENCE</scope>
    <source>
        <strain evidence="9">UP504</strain>
    </source>
</reference>
<dbReference type="GO" id="GO:0031211">
    <property type="term" value="C:endoplasmic reticulum palmitoyltransferase complex"/>
    <property type="evidence" value="ECO:0007669"/>
    <property type="project" value="TreeGrafter"/>
</dbReference>
<dbReference type="PANTHER" id="PTHR13254:SF0">
    <property type="entry name" value="GOLGIN SUBFAMILY A MEMBER 7_ERF4 DOMAIN-CONTAINING PROTEIN"/>
    <property type="match status" value="1"/>
</dbReference>
<keyword evidence="6" id="KW-0472">Membrane</keyword>
<keyword evidence="10" id="KW-1185">Reference proteome</keyword>
<protein>
    <recommendedName>
        <fullName evidence="4">Ras modification protein ERF4</fullName>
    </recommendedName>
</protein>
<dbReference type="GO" id="GO:0006612">
    <property type="term" value="P:protein targeting to membrane"/>
    <property type="evidence" value="ECO:0007669"/>
    <property type="project" value="TreeGrafter"/>
</dbReference>
<dbReference type="InterPro" id="IPR019383">
    <property type="entry name" value="Golgin_A_7/ERF4"/>
</dbReference>
<feature type="domain" description="Golgin subfamily A member 7/ERF4" evidence="8">
    <location>
        <begin position="283"/>
        <end position="383"/>
    </location>
</feature>
<comment type="subcellular location">
    <subcellularLocation>
        <location evidence="1">Endoplasmic reticulum membrane</location>
        <topology evidence="1">Peripheral membrane protein</topology>
    </subcellularLocation>
</comment>
<evidence type="ECO:0000256" key="3">
    <source>
        <dbReference type="ARBA" id="ARBA00011396"/>
    </source>
</evidence>
<comment type="caution">
    <text evidence="9">The sequence shown here is derived from an EMBL/GenBank/DDBJ whole genome shotgun (WGS) entry which is preliminary data.</text>
</comment>
<organism evidence="9 10">
    <name type="scientific">Hydnum rufescens UP504</name>
    <dbReference type="NCBI Taxonomy" id="1448309"/>
    <lineage>
        <taxon>Eukaryota</taxon>
        <taxon>Fungi</taxon>
        <taxon>Dikarya</taxon>
        <taxon>Basidiomycota</taxon>
        <taxon>Agaricomycotina</taxon>
        <taxon>Agaricomycetes</taxon>
        <taxon>Cantharellales</taxon>
        <taxon>Hydnaceae</taxon>
        <taxon>Hydnum</taxon>
    </lineage>
</organism>